<name>A0A1K1LHC3_9BACT</name>
<gene>
    <name evidence="2" type="ORF">DESPIGER_2269</name>
</gene>
<reference evidence="3" key="1">
    <citation type="submission" date="2016-10" db="EMBL/GenBank/DDBJ databases">
        <authorList>
            <person name="Wegmann U."/>
        </authorList>
    </citation>
    <scope>NUCLEOTIDE SEQUENCE [LARGE SCALE GENOMIC DNA]</scope>
</reference>
<evidence type="ECO:0000256" key="1">
    <source>
        <dbReference type="SAM" id="MobiDB-lite"/>
    </source>
</evidence>
<dbReference type="Proteomes" id="UP000186323">
    <property type="component" value="Chromosome I"/>
</dbReference>
<proteinExistence type="predicted"/>
<feature type="region of interest" description="Disordered" evidence="1">
    <location>
        <begin position="1"/>
        <end position="23"/>
    </location>
</feature>
<evidence type="ECO:0000313" key="2">
    <source>
        <dbReference type="EMBL" id="SFV74091.1"/>
    </source>
</evidence>
<dbReference type="AlphaFoldDB" id="A0A1K1LHC3"/>
<evidence type="ECO:0000313" key="3">
    <source>
        <dbReference type="Proteomes" id="UP000186323"/>
    </source>
</evidence>
<keyword evidence="3" id="KW-1185">Reference proteome</keyword>
<dbReference type="KEGG" id="dpg:DESPIGER_2269"/>
<organism evidence="2 3">
    <name type="scientific">Desulfovibrio piger</name>
    <dbReference type="NCBI Taxonomy" id="901"/>
    <lineage>
        <taxon>Bacteria</taxon>
        <taxon>Pseudomonadati</taxon>
        <taxon>Thermodesulfobacteriota</taxon>
        <taxon>Desulfovibrionia</taxon>
        <taxon>Desulfovibrionales</taxon>
        <taxon>Desulfovibrionaceae</taxon>
        <taxon>Desulfovibrio</taxon>
    </lineage>
</organism>
<accession>A0A1K1LHC3</accession>
<sequence length="58" mass="6591">MAVIRLPGPQPRGAEDGLSRSHAGRARPCLFSWPWPDRRERRALPRERGPGYGAGRRR</sequence>
<dbReference type="EMBL" id="LT630450">
    <property type="protein sequence ID" value="SFV74091.1"/>
    <property type="molecule type" value="Genomic_DNA"/>
</dbReference>
<protein>
    <submittedName>
        <fullName evidence="2">Uncharacterized protein</fullName>
    </submittedName>
</protein>